<dbReference type="SUPFAM" id="SSF51182">
    <property type="entry name" value="RmlC-like cupins"/>
    <property type="match status" value="1"/>
</dbReference>
<reference evidence="3 4" key="1">
    <citation type="submission" date="2019-11" db="EMBL/GenBank/DDBJ databases">
        <title>Description of Pedobacter sp. LMG 31462T.</title>
        <authorList>
            <person name="Carlier A."/>
            <person name="Qi S."/>
            <person name="Vandamme P."/>
        </authorList>
    </citation>
    <scope>NUCLEOTIDE SEQUENCE [LARGE SCALE GENOMIC DNA]</scope>
    <source>
        <strain evidence="3 4">LMG 31462</strain>
    </source>
</reference>
<keyword evidence="4" id="KW-1185">Reference proteome</keyword>
<dbReference type="InterPro" id="IPR014710">
    <property type="entry name" value="RmlC-like_jellyroll"/>
</dbReference>
<dbReference type="RefSeq" id="WP_182953527.1">
    <property type="nucleotide sequence ID" value="NZ_WNXC01000001.1"/>
</dbReference>
<dbReference type="EMBL" id="WNXC01000001">
    <property type="protein sequence ID" value="MBB2148015.1"/>
    <property type="molecule type" value="Genomic_DNA"/>
</dbReference>
<dbReference type="Proteomes" id="UP000636110">
    <property type="component" value="Unassembled WGS sequence"/>
</dbReference>
<dbReference type="InterPro" id="IPR011051">
    <property type="entry name" value="RmlC_Cupin_sf"/>
</dbReference>
<evidence type="ECO:0000256" key="1">
    <source>
        <dbReference type="SAM" id="SignalP"/>
    </source>
</evidence>
<evidence type="ECO:0000313" key="3">
    <source>
        <dbReference type="EMBL" id="MBB2148015.1"/>
    </source>
</evidence>
<protein>
    <submittedName>
        <fullName evidence="3">Cupin domain-containing protein</fullName>
    </submittedName>
</protein>
<organism evidence="3 4">
    <name type="scientific">Pedobacter gandavensis</name>
    <dbReference type="NCBI Taxonomy" id="2679963"/>
    <lineage>
        <taxon>Bacteria</taxon>
        <taxon>Pseudomonadati</taxon>
        <taxon>Bacteroidota</taxon>
        <taxon>Sphingobacteriia</taxon>
        <taxon>Sphingobacteriales</taxon>
        <taxon>Sphingobacteriaceae</taxon>
        <taxon>Pedobacter</taxon>
    </lineage>
</organism>
<keyword evidence="1" id="KW-0732">Signal</keyword>
<name>A0ABR6ERX9_9SPHI</name>
<proteinExistence type="predicted"/>
<feature type="signal peptide" evidence="1">
    <location>
        <begin position="1"/>
        <end position="25"/>
    </location>
</feature>
<dbReference type="Gene3D" id="2.60.120.10">
    <property type="entry name" value="Jelly Rolls"/>
    <property type="match status" value="1"/>
</dbReference>
<evidence type="ECO:0000313" key="4">
    <source>
        <dbReference type="Proteomes" id="UP000636110"/>
    </source>
</evidence>
<accession>A0ABR6ERX9</accession>
<dbReference type="InterPro" id="IPR013096">
    <property type="entry name" value="Cupin_2"/>
</dbReference>
<feature type="chain" id="PRO_5046583060" evidence="1">
    <location>
        <begin position="26"/>
        <end position="128"/>
    </location>
</feature>
<sequence>MKTIKMISMSLLLGLFLTLSANVRAQDPIKVAPNAYKKVILENDKVRVMQVEIAPMDSVPWHSHPDHIVYALTDGKLEITDKGKAPVVAEFKAGDAMYMVATTHMAKNMGDATVKLIVTELKTIKTKN</sequence>
<feature type="domain" description="Cupin type-2" evidence="2">
    <location>
        <begin position="51"/>
        <end position="118"/>
    </location>
</feature>
<evidence type="ECO:0000259" key="2">
    <source>
        <dbReference type="Pfam" id="PF07883"/>
    </source>
</evidence>
<dbReference type="Pfam" id="PF07883">
    <property type="entry name" value="Cupin_2"/>
    <property type="match status" value="1"/>
</dbReference>
<gene>
    <name evidence="3" type="ORF">GM920_03720</name>
</gene>
<comment type="caution">
    <text evidence="3">The sequence shown here is derived from an EMBL/GenBank/DDBJ whole genome shotgun (WGS) entry which is preliminary data.</text>
</comment>